<evidence type="ECO:0000256" key="4">
    <source>
        <dbReference type="SAM" id="MobiDB-lite"/>
    </source>
</evidence>
<dbReference type="PANTHER" id="PTHR44019">
    <property type="entry name" value="WD REPEAT-CONTAINING PROTEIN 55"/>
    <property type="match status" value="1"/>
</dbReference>
<accession>A0A0R3WNC8</accession>
<dbReference type="WBParaSite" id="TTAC_0000226601-mRNA-1">
    <property type="protein sequence ID" value="TTAC_0000226601-mRNA-1"/>
    <property type="gene ID" value="TTAC_0000226601"/>
</dbReference>
<gene>
    <name evidence="5" type="ORF">TTAC_LOCUS2253</name>
</gene>
<dbReference type="SUPFAM" id="SSF50978">
    <property type="entry name" value="WD40 repeat-like"/>
    <property type="match status" value="1"/>
</dbReference>
<evidence type="ECO:0000256" key="1">
    <source>
        <dbReference type="ARBA" id="ARBA00007625"/>
    </source>
</evidence>
<reference evidence="5 6" key="2">
    <citation type="submission" date="2018-11" db="EMBL/GenBank/DDBJ databases">
        <authorList>
            <consortium name="Pathogen Informatics"/>
        </authorList>
    </citation>
    <scope>NUCLEOTIDE SEQUENCE [LARGE SCALE GENOMIC DNA]</scope>
</reference>
<evidence type="ECO:0000256" key="2">
    <source>
        <dbReference type="ARBA" id="ARBA00022574"/>
    </source>
</evidence>
<comment type="similarity">
    <text evidence="1">Belongs to the WD repeat WDR55 family.</text>
</comment>
<keyword evidence="3" id="KW-0677">Repeat</keyword>
<evidence type="ECO:0000313" key="7">
    <source>
        <dbReference type="WBParaSite" id="TTAC_0000226601-mRNA-1"/>
    </source>
</evidence>
<dbReference type="AlphaFoldDB" id="A0A0R3WNC8"/>
<sequence>MTLNHDANCLRKRQTMRSTVDGACYPSNIQLPIGTDGISSLCFLPSNEKNTLMVGTTGGRVRILDCSGGACQTLYQKRWHKSIRCLIVNPFSPTSCITASSQAFLKIHDIETGKRIGYYARMEDSSSFSALLAVTDHRWITGDDDGMIKMWDDRLKEGHCFTIKPNLDEMDADVCGINDLGVGADPQGTLLAAVESGCLVTYNIRRRRLETVSEPLGYSARSVCSVKSGRKVLLGTDEGVILTYNWNEFGSVCDRFPVRTSRTWVDHRSGTKFFDEAGYPAVEKIVKVTEDVIVVATDDGAISPMSILPNRMLTCLGWHTADDTAKGGGDCMTLAVSPASGAVPLVASALPSSPCLKFWSVAHLPSEADVESARVVAGAKGTVKTWGRDAKSKVTSRSADCDRDDFLSGLMERGEEEDEGSKEETSDDTDSEDD</sequence>
<dbReference type="EMBL" id="UYWX01000896">
    <property type="protein sequence ID" value="VDM19380.1"/>
    <property type="molecule type" value="Genomic_DNA"/>
</dbReference>
<dbReference type="PANTHER" id="PTHR44019:SF20">
    <property type="entry name" value="WD REPEAT-CONTAINING PROTEIN 55"/>
    <property type="match status" value="1"/>
</dbReference>
<dbReference type="InterPro" id="IPR050505">
    <property type="entry name" value="WDR55/POC1"/>
</dbReference>
<dbReference type="Proteomes" id="UP000274429">
    <property type="component" value="Unassembled WGS sequence"/>
</dbReference>
<protein>
    <submittedName>
        <fullName evidence="7">WD_REPEATS_REGION domain-containing protein</fullName>
    </submittedName>
</protein>
<proteinExistence type="inferred from homology"/>
<dbReference type="STRING" id="6205.A0A0R3WNC8"/>
<evidence type="ECO:0000256" key="3">
    <source>
        <dbReference type="ARBA" id="ARBA00022737"/>
    </source>
</evidence>
<evidence type="ECO:0000313" key="6">
    <source>
        <dbReference type="Proteomes" id="UP000274429"/>
    </source>
</evidence>
<dbReference type="OrthoDB" id="2288928at2759"/>
<dbReference type="InterPro" id="IPR036322">
    <property type="entry name" value="WD40_repeat_dom_sf"/>
</dbReference>
<keyword evidence="6" id="KW-1185">Reference proteome</keyword>
<reference evidence="7" key="1">
    <citation type="submission" date="2017-02" db="UniProtKB">
        <authorList>
            <consortium name="WormBaseParasite"/>
        </authorList>
    </citation>
    <scope>IDENTIFICATION</scope>
</reference>
<keyword evidence="2" id="KW-0853">WD repeat</keyword>
<name>A0A0R3WNC8_HYDTA</name>
<dbReference type="Gene3D" id="2.130.10.10">
    <property type="entry name" value="YVTN repeat-like/Quinoprotein amine dehydrogenase"/>
    <property type="match status" value="1"/>
</dbReference>
<organism evidence="7">
    <name type="scientific">Hydatigena taeniaeformis</name>
    <name type="common">Feline tapeworm</name>
    <name type="synonym">Taenia taeniaeformis</name>
    <dbReference type="NCBI Taxonomy" id="6205"/>
    <lineage>
        <taxon>Eukaryota</taxon>
        <taxon>Metazoa</taxon>
        <taxon>Spiralia</taxon>
        <taxon>Lophotrochozoa</taxon>
        <taxon>Platyhelminthes</taxon>
        <taxon>Cestoda</taxon>
        <taxon>Eucestoda</taxon>
        <taxon>Cyclophyllidea</taxon>
        <taxon>Taeniidae</taxon>
        <taxon>Hydatigera</taxon>
    </lineage>
</organism>
<feature type="compositionally biased region" description="Acidic residues" evidence="4">
    <location>
        <begin position="414"/>
        <end position="434"/>
    </location>
</feature>
<feature type="region of interest" description="Disordered" evidence="4">
    <location>
        <begin position="389"/>
        <end position="434"/>
    </location>
</feature>
<evidence type="ECO:0000313" key="5">
    <source>
        <dbReference type="EMBL" id="VDM19380.1"/>
    </source>
</evidence>
<dbReference type="InterPro" id="IPR015943">
    <property type="entry name" value="WD40/YVTN_repeat-like_dom_sf"/>
</dbReference>